<sequence length="142" mass="15436">MDSRKVKYGFNLQDLVLPKSPYLIKFRFLLNAPGARKKSRLKLKPGPTGRRGRGRRAAGGGGGGETKAELNNRVLNSDDGPDRGSTLDFSPKSALLPDQIPISIPIVAVFSIPMPVPTAVLLPILVPNPLYYPIRSQSLFQS</sequence>
<dbReference type="AlphaFoldDB" id="A0A4C1U6D0"/>
<name>A0A4C1U6D0_EUMVA</name>
<protein>
    <submittedName>
        <fullName evidence="2">Uncharacterized protein</fullName>
    </submittedName>
</protein>
<proteinExistence type="predicted"/>
<comment type="caution">
    <text evidence="2">The sequence shown here is derived from an EMBL/GenBank/DDBJ whole genome shotgun (WGS) entry which is preliminary data.</text>
</comment>
<accession>A0A4C1U6D0</accession>
<evidence type="ECO:0000313" key="3">
    <source>
        <dbReference type="Proteomes" id="UP000299102"/>
    </source>
</evidence>
<reference evidence="2 3" key="1">
    <citation type="journal article" date="2019" name="Commun. Biol.">
        <title>The bagworm genome reveals a unique fibroin gene that provides high tensile strength.</title>
        <authorList>
            <person name="Kono N."/>
            <person name="Nakamura H."/>
            <person name="Ohtoshi R."/>
            <person name="Tomita M."/>
            <person name="Numata K."/>
            <person name="Arakawa K."/>
        </authorList>
    </citation>
    <scope>NUCLEOTIDE SEQUENCE [LARGE SCALE GENOMIC DNA]</scope>
</reference>
<dbReference type="Proteomes" id="UP000299102">
    <property type="component" value="Unassembled WGS sequence"/>
</dbReference>
<organism evidence="2 3">
    <name type="scientific">Eumeta variegata</name>
    <name type="common">Bagworm moth</name>
    <name type="synonym">Eumeta japonica</name>
    <dbReference type="NCBI Taxonomy" id="151549"/>
    <lineage>
        <taxon>Eukaryota</taxon>
        <taxon>Metazoa</taxon>
        <taxon>Ecdysozoa</taxon>
        <taxon>Arthropoda</taxon>
        <taxon>Hexapoda</taxon>
        <taxon>Insecta</taxon>
        <taxon>Pterygota</taxon>
        <taxon>Neoptera</taxon>
        <taxon>Endopterygota</taxon>
        <taxon>Lepidoptera</taxon>
        <taxon>Glossata</taxon>
        <taxon>Ditrysia</taxon>
        <taxon>Tineoidea</taxon>
        <taxon>Psychidae</taxon>
        <taxon>Oiketicinae</taxon>
        <taxon>Eumeta</taxon>
    </lineage>
</organism>
<keyword evidence="3" id="KW-1185">Reference proteome</keyword>
<evidence type="ECO:0000256" key="1">
    <source>
        <dbReference type="SAM" id="MobiDB-lite"/>
    </source>
</evidence>
<gene>
    <name evidence="2" type="ORF">EVAR_6843_1</name>
</gene>
<feature type="region of interest" description="Disordered" evidence="1">
    <location>
        <begin position="38"/>
        <end position="90"/>
    </location>
</feature>
<dbReference type="EMBL" id="BGZK01000133">
    <property type="protein sequence ID" value="GBP21871.1"/>
    <property type="molecule type" value="Genomic_DNA"/>
</dbReference>
<evidence type="ECO:0000313" key="2">
    <source>
        <dbReference type="EMBL" id="GBP21871.1"/>
    </source>
</evidence>